<comment type="similarity">
    <text evidence="1">Belongs to the 'GDSL' lipolytic enzyme family.</text>
</comment>
<accession>A0A1I3AB26</accession>
<dbReference type="SUPFAM" id="SSF52266">
    <property type="entry name" value="SGNH hydrolase"/>
    <property type="match status" value="1"/>
</dbReference>
<dbReference type="Proteomes" id="UP000199040">
    <property type="component" value="Unassembled WGS sequence"/>
</dbReference>
<dbReference type="EMBL" id="FOPY01000004">
    <property type="protein sequence ID" value="SFH47125.1"/>
    <property type="molecule type" value="Genomic_DNA"/>
</dbReference>
<gene>
    <name evidence="3" type="ORF">SAMN04487959_104252</name>
</gene>
<dbReference type="SMART" id="SM00869">
    <property type="entry name" value="Autotransporter"/>
    <property type="match status" value="1"/>
</dbReference>
<evidence type="ECO:0000313" key="4">
    <source>
        <dbReference type="Proteomes" id="UP000199040"/>
    </source>
</evidence>
<dbReference type="STRING" id="442341.SAMN04487959_104252"/>
<dbReference type="SUPFAM" id="SSF103515">
    <property type="entry name" value="Autotransporter"/>
    <property type="match status" value="1"/>
</dbReference>
<dbReference type="InterPro" id="IPR036514">
    <property type="entry name" value="SGNH_hydro_sf"/>
</dbReference>
<dbReference type="Gene3D" id="2.40.128.130">
    <property type="entry name" value="Autotransporter beta-domain"/>
    <property type="match status" value="1"/>
</dbReference>
<feature type="domain" description="Autotransporter" evidence="2">
    <location>
        <begin position="361"/>
        <end position="634"/>
    </location>
</feature>
<dbReference type="Pfam" id="PF03797">
    <property type="entry name" value="Autotransporter"/>
    <property type="match status" value="1"/>
</dbReference>
<keyword evidence="4" id="KW-1185">Reference proteome</keyword>
<dbReference type="InterPro" id="IPR001087">
    <property type="entry name" value="GDSL"/>
</dbReference>
<dbReference type="AlphaFoldDB" id="A0A1I3AB26"/>
<dbReference type="Gene3D" id="3.40.50.1110">
    <property type="entry name" value="SGNH hydrolase"/>
    <property type="match status" value="1"/>
</dbReference>
<dbReference type="PANTHER" id="PTHR22835:SF663">
    <property type="entry name" value="LIPASE-LIKE"/>
    <property type="match status" value="1"/>
</dbReference>
<evidence type="ECO:0000259" key="2">
    <source>
        <dbReference type="PROSITE" id="PS51208"/>
    </source>
</evidence>
<protein>
    <submittedName>
        <fullName evidence="3">Outer membrane lipase/esterase</fullName>
    </submittedName>
</protein>
<dbReference type="Pfam" id="PF00657">
    <property type="entry name" value="Lipase_GDSL"/>
    <property type="match status" value="1"/>
</dbReference>
<evidence type="ECO:0000256" key="1">
    <source>
        <dbReference type="ARBA" id="ARBA00008668"/>
    </source>
</evidence>
<dbReference type="PANTHER" id="PTHR22835">
    <property type="entry name" value="ZINC FINGER FYVE DOMAIN CONTAINING PROTEIN"/>
    <property type="match status" value="1"/>
</dbReference>
<dbReference type="PROSITE" id="PS51208">
    <property type="entry name" value="AUTOTRANSPORTER"/>
    <property type="match status" value="1"/>
</dbReference>
<sequence length="634" mass="67816">MRDFLVSRRLFGLRRGLVVLTACLLSTSATGYSQLVVFGDSLSDSGQFPDPERLLLGELGSLRFTNREGPTYRAPSPYGEVSTQRLADALGLEPLLPSTSVIRDQLGLPDGTNYATGGYTTDDIVGSITEVEGSVVSRSGLTLRTRDGYLIENDRADPKALYYVNGGGNDFLDGLVTQPADAIESADTLAMGIDALAAAGAQTIMVSNLPDVGDSPAGLVSGQRDAFSALVDVYNQALGERLARYDGRIDIIRLDVAGLFDEVTASPDEFGLATDIPLSDVCFSDPVCDTSAYGLASGSPDPSRLLFHDTVHPTTAGQEILADYAYALIAAPQWLALGGELTASSLAAQQQAMASELRPGQQSDGVRLFVQGEQHWDDNRGYVDDPRLEATHRAAAVGAVVPVGRGWLGMAVAQREASLDAPMDTELDGQVFSLFTRQQVGRLGVQAIASRGSFDLDLQRRVVLGLASRTLEGATEGDGWAGDLRLDYRLTDSDSPWYNAPFIGYRHIEADVEGYREQGSAANALLVSGQSVTDRQAEIGFLVDRAPLGGLGFFAEVAGGRYLDETREGAEVRLAALPTNRWSGEDRKRENENYLRLDTGLRLRLGDFTVQAGGGVQGWGEAATHVQLSAGFNF</sequence>
<name>A0A1I3AB26_9GAMM</name>
<dbReference type="CDD" id="cd01847">
    <property type="entry name" value="Triacylglycerol_lipase_like"/>
    <property type="match status" value="1"/>
</dbReference>
<dbReference type="GO" id="GO:0016788">
    <property type="term" value="F:hydrolase activity, acting on ester bonds"/>
    <property type="evidence" value="ECO:0007669"/>
    <property type="project" value="InterPro"/>
</dbReference>
<dbReference type="InterPro" id="IPR036709">
    <property type="entry name" value="Autotransporte_beta_dom_sf"/>
</dbReference>
<reference evidence="3 4" key="1">
    <citation type="submission" date="2016-10" db="EMBL/GenBank/DDBJ databases">
        <authorList>
            <person name="de Groot N.N."/>
        </authorList>
    </citation>
    <scope>NUCLEOTIDE SEQUENCE [LARGE SCALE GENOMIC DNA]</scope>
    <source>
        <strain evidence="3 4">CGMCC 1.6848</strain>
    </source>
</reference>
<dbReference type="InterPro" id="IPR005546">
    <property type="entry name" value="Autotransporte_beta"/>
</dbReference>
<evidence type="ECO:0000313" key="3">
    <source>
        <dbReference type="EMBL" id="SFH47125.1"/>
    </source>
</evidence>
<proteinExistence type="inferred from homology"/>
<dbReference type="RefSeq" id="WP_092844818.1">
    <property type="nucleotide sequence ID" value="NZ_FOPY01000004.1"/>
</dbReference>
<organism evidence="3 4">
    <name type="scientific">Modicisalibacter xianhensis</name>
    <dbReference type="NCBI Taxonomy" id="442341"/>
    <lineage>
        <taxon>Bacteria</taxon>
        <taxon>Pseudomonadati</taxon>
        <taxon>Pseudomonadota</taxon>
        <taxon>Gammaproteobacteria</taxon>
        <taxon>Oceanospirillales</taxon>
        <taxon>Halomonadaceae</taxon>
        <taxon>Modicisalibacter</taxon>
    </lineage>
</organism>